<name>A0ABN1E6Z4_9PROT</name>
<dbReference type="CDD" id="cd16352">
    <property type="entry name" value="CheD"/>
    <property type="match status" value="1"/>
</dbReference>
<evidence type="ECO:0000313" key="5">
    <source>
        <dbReference type="Proteomes" id="UP001499951"/>
    </source>
</evidence>
<comment type="caution">
    <text evidence="4">The sequence shown here is derived from an EMBL/GenBank/DDBJ whole genome shotgun (WGS) entry which is preliminary data.</text>
</comment>
<dbReference type="RefSeq" id="WP_166931663.1">
    <property type="nucleotide sequence ID" value="NZ_BAAADD010000001.1"/>
</dbReference>
<accession>A0ABN1E6Z4</accession>
<dbReference type="PANTHER" id="PTHR35147:SF3">
    <property type="entry name" value="CHEMORECEPTOR GLUTAMINE DEAMIDASE CHED 1-RELATED"/>
    <property type="match status" value="1"/>
</dbReference>
<gene>
    <name evidence="3" type="primary">cheD</name>
    <name evidence="4" type="ORF">GCM10008942_06120</name>
</gene>
<evidence type="ECO:0000256" key="1">
    <source>
        <dbReference type="ARBA" id="ARBA00022500"/>
    </source>
</evidence>
<organism evidence="4 5">
    <name type="scientific">Rhizomicrobium electricum</name>
    <dbReference type="NCBI Taxonomy" id="480070"/>
    <lineage>
        <taxon>Bacteria</taxon>
        <taxon>Pseudomonadati</taxon>
        <taxon>Pseudomonadota</taxon>
        <taxon>Alphaproteobacteria</taxon>
        <taxon>Micropepsales</taxon>
        <taxon>Micropepsaceae</taxon>
        <taxon>Rhizomicrobium</taxon>
    </lineage>
</organism>
<dbReference type="Pfam" id="PF03975">
    <property type="entry name" value="CheD"/>
    <property type="match status" value="1"/>
</dbReference>
<protein>
    <recommendedName>
        <fullName evidence="3">Probable chemoreceptor glutamine deamidase CheD</fullName>
        <ecNumber evidence="3">3.5.1.44</ecNumber>
    </recommendedName>
</protein>
<comment type="function">
    <text evidence="3">Probably deamidates glutamine residues to glutamate on methyl-accepting chemotaxis receptors (MCPs), playing an important role in chemotaxis.</text>
</comment>
<dbReference type="EMBL" id="BAAADD010000001">
    <property type="protein sequence ID" value="GAA0560410.1"/>
    <property type="molecule type" value="Genomic_DNA"/>
</dbReference>
<keyword evidence="5" id="KW-1185">Reference proteome</keyword>
<comment type="similarity">
    <text evidence="3">Belongs to the CheD family.</text>
</comment>
<evidence type="ECO:0000256" key="3">
    <source>
        <dbReference type="HAMAP-Rule" id="MF_01440"/>
    </source>
</evidence>
<dbReference type="SUPFAM" id="SSF64438">
    <property type="entry name" value="CNF1/YfiH-like putative cysteine hydrolases"/>
    <property type="match status" value="1"/>
</dbReference>
<dbReference type="HAMAP" id="MF_01440">
    <property type="entry name" value="CheD"/>
    <property type="match status" value="1"/>
</dbReference>
<dbReference type="EC" id="3.5.1.44" evidence="3"/>
<dbReference type="Proteomes" id="UP001499951">
    <property type="component" value="Unassembled WGS sequence"/>
</dbReference>
<dbReference type="InterPro" id="IPR038592">
    <property type="entry name" value="CheD-like_sf"/>
</dbReference>
<comment type="catalytic activity">
    <reaction evidence="3">
        <text>L-glutaminyl-[protein] + H2O = L-glutamyl-[protein] + NH4(+)</text>
        <dbReference type="Rhea" id="RHEA:16441"/>
        <dbReference type="Rhea" id="RHEA-COMP:10207"/>
        <dbReference type="Rhea" id="RHEA-COMP:10208"/>
        <dbReference type="ChEBI" id="CHEBI:15377"/>
        <dbReference type="ChEBI" id="CHEBI:28938"/>
        <dbReference type="ChEBI" id="CHEBI:29973"/>
        <dbReference type="ChEBI" id="CHEBI:30011"/>
        <dbReference type="EC" id="3.5.1.44"/>
    </reaction>
</comment>
<reference evidence="4 5" key="1">
    <citation type="journal article" date="2019" name="Int. J. Syst. Evol. Microbiol.">
        <title>The Global Catalogue of Microorganisms (GCM) 10K type strain sequencing project: providing services to taxonomists for standard genome sequencing and annotation.</title>
        <authorList>
            <consortium name="The Broad Institute Genomics Platform"/>
            <consortium name="The Broad Institute Genome Sequencing Center for Infectious Disease"/>
            <person name="Wu L."/>
            <person name="Ma J."/>
        </authorList>
    </citation>
    <scope>NUCLEOTIDE SEQUENCE [LARGE SCALE GENOMIC DNA]</scope>
    <source>
        <strain evidence="4 5">JCM 15089</strain>
    </source>
</reference>
<evidence type="ECO:0000256" key="2">
    <source>
        <dbReference type="ARBA" id="ARBA00022801"/>
    </source>
</evidence>
<keyword evidence="1 3" id="KW-0145">Chemotaxis</keyword>
<dbReference type="InterPro" id="IPR005659">
    <property type="entry name" value="Chemorcpt_Glu_NH3ase_CheD"/>
</dbReference>
<evidence type="ECO:0000313" key="4">
    <source>
        <dbReference type="EMBL" id="GAA0560410.1"/>
    </source>
</evidence>
<sequence length="187" mass="20290">MRKFRNPRDGFLHVQLTLGDTYVTQNPEEVLTTILGSCIAACIRDPVSGVGGMNHFLLPDGTAGDREARCYGVNAMELLINDILKHGGDRRRLEAKLFGGGNVVSALTDVGSRNYAFARQFLNDEGIPIVGGDVGGDSARRIQYMPFSGRARQALVKGAEPKLVEEELTALHKKTKPAAAADDVEFF</sequence>
<dbReference type="PANTHER" id="PTHR35147">
    <property type="entry name" value="CHEMORECEPTOR GLUTAMINE DEAMIDASE CHED-RELATED"/>
    <property type="match status" value="1"/>
</dbReference>
<dbReference type="Gene3D" id="3.30.1330.200">
    <property type="match status" value="1"/>
</dbReference>
<dbReference type="InterPro" id="IPR011324">
    <property type="entry name" value="Cytotoxic_necrot_fac-like_cat"/>
</dbReference>
<keyword evidence="2 3" id="KW-0378">Hydrolase</keyword>
<proteinExistence type="inferred from homology"/>